<dbReference type="KEGG" id="ptm:GSPATT00006395001"/>
<protein>
    <recommendedName>
        <fullName evidence="3">Transmembrane protein</fullName>
    </recommendedName>
</protein>
<proteinExistence type="predicted"/>
<dbReference type="AlphaFoldDB" id="A0C529"/>
<organism evidence="1 2">
    <name type="scientific">Paramecium tetraurelia</name>
    <dbReference type="NCBI Taxonomy" id="5888"/>
    <lineage>
        <taxon>Eukaryota</taxon>
        <taxon>Sar</taxon>
        <taxon>Alveolata</taxon>
        <taxon>Ciliophora</taxon>
        <taxon>Intramacronucleata</taxon>
        <taxon>Oligohymenophorea</taxon>
        <taxon>Peniculida</taxon>
        <taxon>Parameciidae</taxon>
        <taxon>Paramecium</taxon>
    </lineage>
</organism>
<reference evidence="1 2" key="1">
    <citation type="journal article" date="2006" name="Nature">
        <title>Global trends of whole-genome duplications revealed by the ciliate Paramecium tetraurelia.</title>
        <authorList>
            <consortium name="Genoscope"/>
            <person name="Aury J.-M."/>
            <person name="Jaillon O."/>
            <person name="Duret L."/>
            <person name="Noel B."/>
            <person name="Jubin C."/>
            <person name="Porcel B.M."/>
            <person name="Segurens B."/>
            <person name="Daubin V."/>
            <person name="Anthouard V."/>
            <person name="Aiach N."/>
            <person name="Arnaiz O."/>
            <person name="Billaut A."/>
            <person name="Beisson J."/>
            <person name="Blanc I."/>
            <person name="Bouhouche K."/>
            <person name="Camara F."/>
            <person name="Duharcourt S."/>
            <person name="Guigo R."/>
            <person name="Gogendeau D."/>
            <person name="Katinka M."/>
            <person name="Keller A.-M."/>
            <person name="Kissmehl R."/>
            <person name="Klotz C."/>
            <person name="Koll F."/>
            <person name="Le Moue A."/>
            <person name="Lepere C."/>
            <person name="Malinsky S."/>
            <person name="Nowacki M."/>
            <person name="Nowak J.K."/>
            <person name="Plattner H."/>
            <person name="Poulain J."/>
            <person name="Ruiz F."/>
            <person name="Serrano V."/>
            <person name="Zagulski M."/>
            <person name="Dessen P."/>
            <person name="Betermier M."/>
            <person name="Weissenbach J."/>
            <person name="Scarpelli C."/>
            <person name="Schachter V."/>
            <person name="Sperling L."/>
            <person name="Meyer E."/>
            <person name="Cohen J."/>
            <person name="Wincker P."/>
        </authorList>
    </citation>
    <scope>NUCLEOTIDE SEQUENCE [LARGE SCALE GENOMIC DNA]</scope>
    <source>
        <strain evidence="1 2">Stock d4-2</strain>
    </source>
</reference>
<dbReference type="OrthoDB" id="10386629at2759"/>
<gene>
    <name evidence="1" type="ORF">GSPATT00006395001</name>
</gene>
<dbReference type="InParanoid" id="A0C529"/>
<dbReference type="HOGENOM" id="CLU_1398766_0_0_1"/>
<name>A0C529_PARTE</name>
<evidence type="ECO:0000313" key="1">
    <source>
        <dbReference type="EMBL" id="CAK65896.1"/>
    </source>
</evidence>
<evidence type="ECO:0000313" key="2">
    <source>
        <dbReference type="Proteomes" id="UP000000600"/>
    </source>
</evidence>
<dbReference type="GeneID" id="5019078"/>
<sequence length="195" mass="23069">MYIINQLLHPLAAIVTQFDQKILSLKRQTNSASYILSPQIYNNFQSAMKPSSKRKIKKKITKHIIHFIIFKEEHLSSPHNTNQYLLTKHINQEICKDVDPKEPGSHNRVIHYFNSKTQKDQLKTALICQTNNPEYTQSLLFNVIIYSLYLVLYNFINDGFSINQTKQIRVFLYRPSLEYNQRPCQQCNKNFLKFQ</sequence>
<accession>A0C529</accession>
<evidence type="ECO:0008006" key="3">
    <source>
        <dbReference type="Google" id="ProtNLM"/>
    </source>
</evidence>
<keyword evidence="2" id="KW-1185">Reference proteome</keyword>
<dbReference type="RefSeq" id="XP_001433293.1">
    <property type="nucleotide sequence ID" value="XM_001433256.1"/>
</dbReference>
<dbReference type="Proteomes" id="UP000000600">
    <property type="component" value="Unassembled WGS sequence"/>
</dbReference>
<dbReference type="EMBL" id="CT868041">
    <property type="protein sequence ID" value="CAK65896.1"/>
    <property type="molecule type" value="Genomic_DNA"/>
</dbReference>